<keyword evidence="3" id="KW-1185">Reference proteome</keyword>
<feature type="compositionally biased region" description="Acidic residues" evidence="1">
    <location>
        <begin position="144"/>
        <end position="164"/>
    </location>
</feature>
<reference evidence="2" key="1">
    <citation type="submission" date="2020-07" db="EMBL/GenBank/DDBJ databases">
        <authorList>
            <person name="Nieuwenhuis M."/>
            <person name="Van De Peppel L.J.J."/>
        </authorList>
    </citation>
    <scope>NUCLEOTIDE SEQUENCE</scope>
    <source>
        <strain evidence="2">AP01</strain>
        <tissue evidence="2">Mycelium</tissue>
    </source>
</reference>
<comment type="caution">
    <text evidence="2">The sequence shown here is derived from an EMBL/GenBank/DDBJ whole genome shotgun (WGS) entry which is preliminary data.</text>
</comment>
<evidence type="ECO:0000313" key="2">
    <source>
        <dbReference type="EMBL" id="KAG5644263.1"/>
    </source>
</evidence>
<sequence>MSVSPNQFYGMHQPKRFPWIEELAALEKELADAIWCAPAKKKKRKRTATLLSPSATATALAAGAPGTAVTSATTGRRKSKDSRTTSSTAASRSITRLTAPNTSRGLTKKKKWAVHGVVEPDGSIWEDASSILGNFDNYGATAGDDSDDSSDNEDVDSDDDDNDDPPIASASNGKQRGIPKVHPFLLSQIFY</sequence>
<dbReference type="AlphaFoldDB" id="A0A9P7KB88"/>
<gene>
    <name evidence="2" type="ORF">DXG03_008801</name>
</gene>
<accession>A0A9P7KB88</accession>
<reference evidence="2" key="2">
    <citation type="submission" date="2021-10" db="EMBL/GenBank/DDBJ databases">
        <title>Phylogenomics reveals ancestral predisposition of the termite-cultivated fungus Termitomyces towards a domesticated lifestyle.</title>
        <authorList>
            <person name="Auxier B."/>
            <person name="Grum-Grzhimaylo A."/>
            <person name="Cardenas M.E."/>
            <person name="Lodge J.D."/>
            <person name="Laessoe T."/>
            <person name="Pedersen O."/>
            <person name="Smith M.E."/>
            <person name="Kuyper T.W."/>
            <person name="Franco-Molano E.A."/>
            <person name="Baroni T.J."/>
            <person name="Aanen D.K."/>
        </authorList>
    </citation>
    <scope>NUCLEOTIDE SEQUENCE</scope>
    <source>
        <strain evidence="2">AP01</strain>
        <tissue evidence="2">Mycelium</tissue>
    </source>
</reference>
<dbReference type="Proteomes" id="UP000775547">
    <property type="component" value="Unassembled WGS sequence"/>
</dbReference>
<organism evidence="2 3">
    <name type="scientific">Asterophora parasitica</name>
    <dbReference type="NCBI Taxonomy" id="117018"/>
    <lineage>
        <taxon>Eukaryota</taxon>
        <taxon>Fungi</taxon>
        <taxon>Dikarya</taxon>
        <taxon>Basidiomycota</taxon>
        <taxon>Agaricomycotina</taxon>
        <taxon>Agaricomycetes</taxon>
        <taxon>Agaricomycetidae</taxon>
        <taxon>Agaricales</taxon>
        <taxon>Tricholomatineae</taxon>
        <taxon>Lyophyllaceae</taxon>
        <taxon>Asterophora</taxon>
    </lineage>
</organism>
<feature type="compositionally biased region" description="Low complexity" evidence="1">
    <location>
        <begin position="84"/>
        <end position="96"/>
    </location>
</feature>
<feature type="compositionally biased region" description="Low complexity" evidence="1">
    <location>
        <begin position="54"/>
        <end position="68"/>
    </location>
</feature>
<evidence type="ECO:0000313" key="3">
    <source>
        <dbReference type="Proteomes" id="UP000775547"/>
    </source>
</evidence>
<dbReference type="EMBL" id="JABCKV010000077">
    <property type="protein sequence ID" value="KAG5644263.1"/>
    <property type="molecule type" value="Genomic_DNA"/>
</dbReference>
<name>A0A9P7KB88_9AGAR</name>
<evidence type="ECO:0000256" key="1">
    <source>
        <dbReference type="SAM" id="MobiDB-lite"/>
    </source>
</evidence>
<feature type="region of interest" description="Disordered" evidence="1">
    <location>
        <begin position="136"/>
        <end position="179"/>
    </location>
</feature>
<protein>
    <submittedName>
        <fullName evidence="2">Uncharacterized protein</fullName>
    </submittedName>
</protein>
<feature type="region of interest" description="Disordered" evidence="1">
    <location>
        <begin position="54"/>
        <end position="110"/>
    </location>
</feature>
<proteinExistence type="predicted"/>